<organism evidence="1 2">
    <name type="scientific">Hespellia stercorisuis DSM 15480</name>
    <dbReference type="NCBI Taxonomy" id="1121950"/>
    <lineage>
        <taxon>Bacteria</taxon>
        <taxon>Bacillati</taxon>
        <taxon>Bacillota</taxon>
        <taxon>Clostridia</taxon>
        <taxon>Lachnospirales</taxon>
        <taxon>Lachnospiraceae</taxon>
        <taxon>Hespellia</taxon>
    </lineage>
</organism>
<feature type="non-terminal residue" evidence="1">
    <location>
        <position position="58"/>
    </location>
</feature>
<proteinExistence type="predicted"/>
<name>A0A1M6WS41_9FIRM</name>
<keyword evidence="2" id="KW-1185">Reference proteome</keyword>
<dbReference type="EMBL" id="FQZY01000118">
    <property type="protein sequence ID" value="SHK96481.1"/>
    <property type="molecule type" value="Genomic_DNA"/>
</dbReference>
<reference evidence="1 2" key="1">
    <citation type="submission" date="2016-11" db="EMBL/GenBank/DDBJ databases">
        <authorList>
            <person name="Jaros S."/>
            <person name="Januszkiewicz K."/>
            <person name="Wedrychowicz H."/>
        </authorList>
    </citation>
    <scope>NUCLEOTIDE SEQUENCE [LARGE SCALE GENOMIC DNA]</scope>
    <source>
        <strain evidence="1 2">DSM 15480</strain>
    </source>
</reference>
<dbReference type="OrthoDB" id="9802329at2"/>
<gene>
    <name evidence="1" type="ORF">SAMN02745243_04085</name>
</gene>
<accession>A0A1M6WS41</accession>
<sequence length="58" mass="6983">MQQVAQPMLCELKDQLFLQLDANQYSEFYKYYFRIRFVALEKFMSQNGLTDYSDEVGK</sequence>
<evidence type="ECO:0000313" key="1">
    <source>
        <dbReference type="EMBL" id="SHK96481.1"/>
    </source>
</evidence>
<evidence type="ECO:0000313" key="2">
    <source>
        <dbReference type="Proteomes" id="UP000184301"/>
    </source>
</evidence>
<dbReference type="Proteomes" id="UP000184301">
    <property type="component" value="Unassembled WGS sequence"/>
</dbReference>
<protein>
    <submittedName>
        <fullName evidence="1">Uncharacterized protein</fullName>
    </submittedName>
</protein>
<dbReference type="STRING" id="1121950.SAMN02745243_04085"/>
<dbReference type="AlphaFoldDB" id="A0A1M6WS41"/>